<evidence type="ECO:0000313" key="7">
    <source>
        <dbReference type="Proteomes" id="UP000594630"/>
    </source>
</evidence>
<reference evidence="4 7" key="4">
    <citation type="journal article" date="2018" name="Emerg. Microbes Infect.">
        <title>Genomic analysis of oral Campylobacter concisus strains identified a potential bacterial molecular marker associated with active Crohn's disease.</title>
        <authorList>
            <person name="Liu F."/>
            <person name="Ma R."/>
            <person name="Tay C.Y.A."/>
            <person name="Octavia S."/>
            <person name="Lan R."/>
            <person name="Chung H.K.L."/>
            <person name="Riordan S.M."/>
            <person name="Grimm M.C."/>
            <person name="Leong R.W."/>
            <person name="Tanaka M.M."/>
            <person name="Connor S."/>
            <person name="Zhang L."/>
        </authorList>
    </citation>
    <scope>NUCLEOTIDE SEQUENCE [LARGE SCALE GENOMIC DNA]</scope>
    <source>
        <strain evidence="4 7">P10CDO-S2</strain>
    </source>
</reference>
<organism evidence="2 5">
    <name type="scientific">Campylobacter concisus</name>
    <dbReference type="NCBI Taxonomy" id="199"/>
    <lineage>
        <taxon>Bacteria</taxon>
        <taxon>Pseudomonadati</taxon>
        <taxon>Campylobacterota</taxon>
        <taxon>Epsilonproteobacteria</taxon>
        <taxon>Campylobacterales</taxon>
        <taxon>Campylobacteraceae</taxon>
        <taxon>Campylobacter</taxon>
    </lineage>
</organism>
<name>A0A0M4SH87_9BACT</name>
<dbReference type="Pfam" id="PF23084">
    <property type="entry name" value="KH_PARP14_1"/>
    <property type="match status" value="1"/>
</dbReference>
<dbReference type="AlphaFoldDB" id="A0A0M4SH87"/>
<dbReference type="KEGG" id="ccoc:CCON33237_0857"/>
<feature type="domain" description="PARP14 first type I KH" evidence="1">
    <location>
        <begin position="35"/>
        <end position="93"/>
    </location>
</feature>
<dbReference type="Proteomes" id="UP000594630">
    <property type="component" value="Chromosome"/>
</dbReference>
<dbReference type="EMBL" id="CP012541">
    <property type="protein sequence ID" value="ALF47540.1"/>
    <property type="molecule type" value="Genomic_DNA"/>
</dbReference>
<dbReference type="GeneID" id="28662533"/>
<protein>
    <submittedName>
        <fullName evidence="3">Type II secretion system protein</fullName>
    </submittedName>
</protein>
<dbReference type="Proteomes" id="UP000066049">
    <property type="component" value="Chromosome"/>
</dbReference>
<reference evidence="3 6" key="3">
    <citation type="journal article" date="2017" name="Gene Rep">
        <title>The ribosomal RNA operon (rrn) of Campylobacter concisus supports molecular typing to genomospecies level.</title>
        <authorList>
            <person name="Huq M."/>
            <person name="Van T.T.H."/>
            <person name="Gurtler V."/>
            <person name="Elshagmani E."/>
            <person name="Allemailem K.S."/>
            <person name="Smooker P.M."/>
            <person name="Istivan T.S."/>
        </authorList>
    </citation>
    <scope>NUCLEOTIDE SEQUENCE [LARGE SCALE GENOMIC DNA]</scope>
    <source>
        <strain evidence="3 6">RCH 26</strain>
    </source>
</reference>
<dbReference type="EMBL" id="LVWL01000019">
    <property type="protein sequence ID" value="ORI07806.1"/>
    <property type="molecule type" value="Genomic_DNA"/>
</dbReference>
<evidence type="ECO:0000259" key="1">
    <source>
        <dbReference type="Pfam" id="PF23084"/>
    </source>
</evidence>
<dbReference type="OrthoDB" id="5357605at2"/>
<evidence type="ECO:0000313" key="4">
    <source>
        <dbReference type="EMBL" id="QPH84394.1"/>
    </source>
</evidence>
<evidence type="ECO:0000313" key="6">
    <source>
        <dbReference type="Proteomes" id="UP000192671"/>
    </source>
</evidence>
<evidence type="ECO:0000313" key="2">
    <source>
        <dbReference type="EMBL" id="ALF47540.1"/>
    </source>
</evidence>
<gene>
    <name evidence="3" type="ORF">A3835_04730</name>
    <name evidence="2" type="ORF">CCON33237_0857</name>
    <name evidence="4" type="ORF">CVT06_04550</name>
</gene>
<dbReference type="RefSeq" id="WP_054196551.1">
    <property type="nucleotide sequence ID" value="NZ_CABMKQ010000060.1"/>
</dbReference>
<evidence type="ECO:0000313" key="3">
    <source>
        <dbReference type="EMBL" id="ORI07806.1"/>
    </source>
</evidence>
<reference evidence="5" key="1">
    <citation type="submission" date="2015-08" db="EMBL/GenBank/DDBJ databases">
        <title>Comparative genomics of the Campylobacter concisus group.</title>
        <authorList>
            <person name="Miller W.G."/>
            <person name="Yee E."/>
            <person name="Chapman M.H."/>
            <person name="Huynh S."/>
            <person name="Bono J.L."/>
            <person name="On S.L.W."/>
            <person name="St Leger J."/>
            <person name="Foster G."/>
            <person name="Parker C.T."/>
        </authorList>
    </citation>
    <scope>NUCLEOTIDE SEQUENCE [LARGE SCALE GENOMIC DNA]</scope>
    <source>
        <strain evidence="5">ATCC 33237</strain>
    </source>
</reference>
<dbReference type="EMBL" id="CP049274">
    <property type="protein sequence ID" value="QPH84394.1"/>
    <property type="molecule type" value="Genomic_DNA"/>
</dbReference>
<reference evidence="2" key="2">
    <citation type="submission" date="2016-07" db="EMBL/GenBank/DDBJ databases">
        <title>Comparative genomics of the Campylobacter concisus group.</title>
        <authorList>
            <person name="Miller W.G."/>
            <person name="Yee E."/>
            <person name="Chapman M.H."/>
            <person name="Huynh S."/>
            <person name="Bono J.L."/>
            <person name="On S.L.W."/>
            <person name="StLeger J."/>
            <person name="Foster G."/>
            <person name="Parker C.T."/>
        </authorList>
    </citation>
    <scope>NUCLEOTIDE SEQUENCE</scope>
    <source>
        <strain evidence="2">ATCC 33237</strain>
    </source>
</reference>
<dbReference type="Proteomes" id="UP000192671">
    <property type="component" value="Unassembled WGS sequence"/>
</dbReference>
<proteinExistence type="predicted"/>
<accession>A0A0M4SH87</accession>
<evidence type="ECO:0000313" key="5">
    <source>
        <dbReference type="Proteomes" id="UP000066049"/>
    </source>
</evidence>
<dbReference type="PATRIC" id="fig|199.248.peg.890"/>
<reference evidence="4" key="5">
    <citation type="submission" date="2020-02" db="EMBL/GenBank/DDBJ databases">
        <title>Analysis of Completed Campylobacter concisus Genomes Identified Genomospecies Features, Novel plasmids and Their Association with Severe Ulcerative Colitis.</title>
        <authorList>
            <person name="Zhang L."/>
        </authorList>
    </citation>
    <scope>NUCLEOTIDE SEQUENCE</scope>
    <source>
        <strain evidence="4">P10CDO-S2</strain>
    </source>
</reference>
<sequence>MDHNALLIQLGYNVNETTTAQMCRILNNTDGLLPKSIIELNDHLKPHLCFVAMSGSEDRLKIKNVATVNEIKERVDEIIKNWANKYKMELKKINETTYYIMGKIRD</sequence>
<dbReference type="InterPro" id="IPR057044">
    <property type="entry name" value="PARP14_KH_1"/>
</dbReference>